<evidence type="ECO:0000313" key="3">
    <source>
        <dbReference type="Proteomes" id="UP000664203"/>
    </source>
</evidence>
<accession>A0A8H3F6T7</accession>
<dbReference type="InterPro" id="IPR000719">
    <property type="entry name" value="Prot_kinase_dom"/>
</dbReference>
<dbReference type="GO" id="GO:0005524">
    <property type="term" value="F:ATP binding"/>
    <property type="evidence" value="ECO:0007669"/>
    <property type="project" value="InterPro"/>
</dbReference>
<dbReference type="Gene3D" id="1.10.510.10">
    <property type="entry name" value="Transferase(Phosphotransferase) domain 1"/>
    <property type="match status" value="1"/>
</dbReference>
<dbReference type="OrthoDB" id="1911848at2759"/>
<dbReference type="SUPFAM" id="SSF56112">
    <property type="entry name" value="Protein kinase-like (PK-like)"/>
    <property type="match status" value="1"/>
</dbReference>
<dbReference type="InterPro" id="IPR011009">
    <property type="entry name" value="Kinase-like_dom_sf"/>
</dbReference>
<dbReference type="GO" id="GO:0004672">
    <property type="term" value="F:protein kinase activity"/>
    <property type="evidence" value="ECO:0007669"/>
    <property type="project" value="InterPro"/>
</dbReference>
<gene>
    <name evidence="2" type="ORF">ALECFALPRED_001088</name>
</gene>
<reference evidence="2" key="1">
    <citation type="submission" date="2021-03" db="EMBL/GenBank/DDBJ databases">
        <authorList>
            <person name="Tagirdzhanova G."/>
        </authorList>
    </citation>
    <scope>NUCLEOTIDE SEQUENCE</scope>
</reference>
<dbReference type="AlphaFoldDB" id="A0A8H3F6T7"/>
<dbReference type="InterPro" id="IPR038305">
    <property type="entry name" value="HeLo_sf"/>
</dbReference>
<dbReference type="PANTHER" id="PTHR37542">
    <property type="entry name" value="HELO DOMAIN-CONTAINING PROTEIN-RELATED"/>
    <property type="match status" value="1"/>
</dbReference>
<evidence type="ECO:0000313" key="2">
    <source>
        <dbReference type="EMBL" id="CAF9919216.1"/>
    </source>
</evidence>
<comment type="caution">
    <text evidence="2">The sequence shown here is derived from an EMBL/GenBank/DDBJ whole genome shotgun (WGS) entry which is preliminary data.</text>
</comment>
<sequence>MAGIGEAASIASFVSLSFQLFDGCIKGFVLLSAAQELGSRGDVFACQLEWEHYCLHKWARSVGLFNDPPELNVSNPALVQNTLANLEQLLTNAAKLKEHYGLDVTVTDEEIREVHTPNRLFHYFLVKTKPQFINDTAKVYARRNNAWKKIKWGAIDSDRLRLLLKDIRYFNKRLLGVLHPLDQELNCKDGNTVLRSIVAQSPDKALLDAMSGPLDMADAAVAAAARLRHKGLLLELIGLPSHGPSATSQRIESTGRVSTTHHKASQLKSAKDLQHSPDLLSLCQGHVSAKVSREVAQYDGNPVIVEWKEVASAVESKLKYRITKVAAFLTEMKSPAFHSLACFGFLKAPRSGRYAYLFSPPKSLSPTFSMWSLTELLCLASQRPSLNSRLGIAVALAETVLQLHTTGWLHKGIRADNILVFKSGTEQWNSEDDLSSAYLGGYEYARADNPLETTEAPSSQLHSELYRHPRSLGQGRAFFNKRFDLYSLGCVLLEVAFWLPLPTILLQRLRTQSDEKYTRSSTLSSLAILAPRDDAEYYSMVKERQRFLEERGSGSIRAELEFRMGHVYNKLVMDCLHVGTVSTNSADEEFDDSLDIQETIVSTLRNLLEVL</sequence>
<dbReference type="Pfam" id="PF14479">
    <property type="entry name" value="HeLo"/>
    <property type="match status" value="1"/>
</dbReference>
<evidence type="ECO:0000259" key="1">
    <source>
        <dbReference type="PROSITE" id="PS50011"/>
    </source>
</evidence>
<dbReference type="InterPro" id="IPR029498">
    <property type="entry name" value="HeLo_dom"/>
</dbReference>
<dbReference type="PROSITE" id="PS50011">
    <property type="entry name" value="PROTEIN_KINASE_DOM"/>
    <property type="match status" value="1"/>
</dbReference>
<dbReference type="Gene3D" id="1.20.120.1020">
    <property type="entry name" value="Prion-inhibition and propagation, HeLo domain"/>
    <property type="match status" value="1"/>
</dbReference>
<name>A0A8H3F6T7_9LECA</name>
<dbReference type="EMBL" id="CAJPDR010000120">
    <property type="protein sequence ID" value="CAF9919216.1"/>
    <property type="molecule type" value="Genomic_DNA"/>
</dbReference>
<dbReference type="PANTHER" id="PTHR37542:SF1">
    <property type="entry name" value="PRION-INHIBITION AND PROPAGATION HELO DOMAIN-CONTAINING PROTEIN"/>
    <property type="match status" value="1"/>
</dbReference>
<organism evidence="2 3">
    <name type="scientific">Alectoria fallacina</name>
    <dbReference type="NCBI Taxonomy" id="1903189"/>
    <lineage>
        <taxon>Eukaryota</taxon>
        <taxon>Fungi</taxon>
        <taxon>Dikarya</taxon>
        <taxon>Ascomycota</taxon>
        <taxon>Pezizomycotina</taxon>
        <taxon>Lecanoromycetes</taxon>
        <taxon>OSLEUM clade</taxon>
        <taxon>Lecanoromycetidae</taxon>
        <taxon>Lecanorales</taxon>
        <taxon>Lecanorineae</taxon>
        <taxon>Parmeliaceae</taxon>
        <taxon>Alectoria</taxon>
    </lineage>
</organism>
<protein>
    <recommendedName>
        <fullName evidence="1">Protein kinase domain-containing protein</fullName>
    </recommendedName>
</protein>
<proteinExistence type="predicted"/>
<feature type="domain" description="Protein kinase" evidence="1">
    <location>
        <begin position="231"/>
        <end position="611"/>
    </location>
</feature>
<keyword evidence="3" id="KW-1185">Reference proteome</keyword>
<dbReference type="Proteomes" id="UP000664203">
    <property type="component" value="Unassembled WGS sequence"/>
</dbReference>